<accession>A0ABR3VV53</accession>
<dbReference type="Proteomes" id="UP001586593">
    <property type="component" value="Unassembled WGS sequence"/>
</dbReference>
<gene>
    <name evidence="1" type="ORF">VTK73DRAFT_454</name>
</gene>
<sequence>MTTLFCHSHCCDALSLARKHEHRHSQSCRHPEESSATDDVQLRIGKVVRQDNRNIPSHAMTSHRATGKEATVITSLPYLHALVNLLAPSLEWSPESARDVEQLSLVHGGCVSGLLVMQRYSAECFLCWGRPSRDSEGSDNYRIMLHATSDNPSLTDARVTC</sequence>
<proteinExistence type="predicted"/>
<evidence type="ECO:0000313" key="1">
    <source>
        <dbReference type="EMBL" id="KAL1845749.1"/>
    </source>
</evidence>
<evidence type="ECO:0000313" key="2">
    <source>
        <dbReference type="Proteomes" id="UP001586593"/>
    </source>
</evidence>
<name>A0ABR3VV53_9PEZI</name>
<dbReference type="EMBL" id="JAZHXJ010001080">
    <property type="protein sequence ID" value="KAL1845749.1"/>
    <property type="molecule type" value="Genomic_DNA"/>
</dbReference>
<reference evidence="1 2" key="1">
    <citation type="journal article" date="2024" name="Commun. Biol.">
        <title>Comparative genomic analysis of thermophilic fungi reveals convergent evolutionary adaptations and gene losses.</title>
        <authorList>
            <person name="Steindorff A.S."/>
            <person name="Aguilar-Pontes M.V."/>
            <person name="Robinson A.J."/>
            <person name="Andreopoulos B."/>
            <person name="LaButti K."/>
            <person name="Kuo A."/>
            <person name="Mondo S."/>
            <person name="Riley R."/>
            <person name="Otillar R."/>
            <person name="Haridas S."/>
            <person name="Lipzen A."/>
            <person name="Grimwood J."/>
            <person name="Schmutz J."/>
            <person name="Clum A."/>
            <person name="Reid I.D."/>
            <person name="Moisan M.C."/>
            <person name="Butler G."/>
            <person name="Nguyen T.T.M."/>
            <person name="Dewar K."/>
            <person name="Conant G."/>
            <person name="Drula E."/>
            <person name="Henrissat B."/>
            <person name="Hansel C."/>
            <person name="Singer S."/>
            <person name="Hutchinson M.I."/>
            <person name="de Vries R.P."/>
            <person name="Natvig D.O."/>
            <person name="Powell A.J."/>
            <person name="Tsang A."/>
            <person name="Grigoriev I.V."/>
        </authorList>
    </citation>
    <scope>NUCLEOTIDE SEQUENCE [LARGE SCALE GENOMIC DNA]</scope>
    <source>
        <strain evidence="1 2">ATCC 24622</strain>
    </source>
</reference>
<organism evidence="1 2">
    <name type="scientific">Phialemonium thermophilum</name>
    <dbReference type="NCBI Taxonomy" id="223376"/>
    <lineage>
        <taxon>Eukaryota</taxon>
        <taxon>Fungi</taxon>
        <taxon>Dikarya</taxon>
        <taxon>Ascomycota</taxon>
        <taxon>Pezizomycotina</taxon>
        <taxon>Sordariomycetes</taxon>
        <taxon>Sordariomycetidae</taxon>
        <taxon>Cephalothecales</taxon>
        <taxon>Cephalothecaceae</taxon>
        <taxon>Phialemonium</taxon>
    </lineage>
</organism>
<keyword evidence="2" id="KW-1185">Reference proteome</keyword>
<protein>
    <submittedName>
        <fullName evidence="1">Uncharacterized protein</fullName>
    </submittedName>
</protein>
<comment type="caution">
    <text evidence="1">The sequence shown here is derived from an EMBL/GenBank/DDBJ whole genome shotgun (WGS) entry which is preliminary data.</text>
</comment>